<feature type="domain" description="Type VI lipoprotein IgE-like C-terminal" evidence="2">
    <location>
        <begin position="57"/>
        <end position="132"/>
    </location>
</feature>
<accession>A0A8J3EBJ5</accession>
<dbReference type="Proteomes" id="UP000636949">
    <property type="component" value="Unassembled WGS sequence"/>
</dbReference>
<evidence type="ECO:0000256" key="1">
    <source>
        <dbReference type="SAM" id="SignalP"/>
    </source>
</evidence>
<dbReference type="AlphaFoldDB" id="A0A8J3EBJ5"/>
<evidence type="ECO:0000313" key="3">
    <source>
        <dbReference type="EMBL" id="GGG09169.1"/>
    </source>
</evidence>
<dbReference type="InterPro" id="IPR054378">
    <property type="entry name" value="IgE-like_C"/>
</dbReference>
<protein>
    <recommendedName>
        <fullName evidence="2">Type VI lipoprotein IgE-like C-terminal domain-containing protein</fullName>
    </recommendedName>
</protein>
<comment type="caution">
    <text evidence="3">The sequence shown here is derived from an EMBL/GenBank/DDBJ whole genome shotgun (WGS) entry which is preliminary data.</text>
</comment>
<dbReference type="OrthoDB" id="5628729at2"/>
<sequence length="148" mass="16641">MKDRSIKFIKLPVLACSIALLSGCSIFSSDKIPDNKAPEQTMTISVGKNVNSGHSFYVVININDDVKNYMAETKDNIYQQMLDQKLLSYQVFPGQEKKITISPEQNSKYLGVYFLDKELIDAERWSYLLPVSGKSHILNVTASSVDIN</sequence>
<feature type="signal peptide" evidence="1">
    <location>
        <begin position="1"/>
        <end position="28"/>
    </location>
</feature>
<dbReference type="RefSeq" id="WP_157968390.1">
    <property type="nucleotide sequence ID" value="NZ_BMJS01000098.1"/>
</dbReference>
<keyword evidence="4" id="KW-1185">Reference proteome</keyword>
<dbReference type="Pfam" id="PF22361">
    <property type="entry name" value="IglE_N"/>
    <property type="match status" value="1"/>
</dbReference>
<dbReference type="PROSITE" id="PS51257">
    <property type="entry name" value="PROKAR_LIPOPROTEIN"/>
    <property type="match status" value="1"/>
</dbReference>
<evidence type="ECO:0000259" key="2">
    <source>
        <dbReference type="Pfam" id="PF22361"/>
    </source>
</evidence>
<name>A0A8J3EBJ5_9GAMM</name>
<reference evidence="3" key="1">
    <citation type="journal article" date="2014" name="Int. J. Syst. Evol. Microbiol.">
        <title>Complete genome sequence of Corynebacterium casei LMG S-19264T (=DSM 44701T), isolated from a smear-ripened cheese.</title>
        <authorList>
            <consortium name="US DOE Joint Genome Institute (JGI-PGF)"/>
            <person name="Walter F."/>
            <person name="Albersmeier A."/>
            <person name="Kalinowski J."/>
            <person name="Ruckert C."/>
        </authorList>
    </citation>
    <scope>NUCLEOTIDE SEQUENCE</scope>
    <source>
        <strain evidence="3">CGMCC 1.15758</strain>
    </source>
</reference>
<gene>
    <name evidence="3" type="ORF">GCM10010995_28460</name>
</gene>
<evidence type="ECO:0000313" key="4">
    <source>
        <dbReference type="Proteomes" id="UP000636949"/>
    </source>
</evidence>
<keyword evidence="1" id="KW-0732">Signal</keyword>
<proteinExistence type="predicted"/>
<dbReference type="NCBIfam" id="NF041245">
    <property type="entry name" value="T6SS_IglE"/>
    <property type="match status" value="1"/>
</dbReference>
<reference evidence="3" key="2">
    <citation type="submission" date="2020-09" db="EMBL/GenBank/DDBJ databases">
        <authorList>
            <person name="Sun Q."/>
            <person name="Zhou Y."/>
        </authorList>
    </citation>
    <scope>NUCLEOTIDE SEQUENCE</scope>
    <source>
        <strain evidence="3">CGMCC 1.15758</strain>
    </source>
</reference>
<dbReference type="EMBL" id="BMJS01000098">
    <property type="protein sequence ID" value="GGG09169.1"/>
    <property type="molecule type" value="Genomic_DNA"/>
</dbReference>
<organism evidence="3 4">
    <name type="scientific">Cysteiniphilum litorale</name>
    <dbReference type="NCBI Taxonomy" id="2056700"/>
    <lineage>
        <taxon>Bacteria</taxon>
        <taxon>Pseudomonadati</taxon>
        <taxon>Pseudomonadota</taxon>
        <taxon>Gammaproteobacteria</taxon>
        <taxon>Thiotrichales</taxon>
        <taxon>Fastidiosibacteraceae</taxon>
        <taxon>Cysteiniphilum</taxon>
    </lineage>
</organism>
<feature type="chain" id="PRO_5035179781" description="Type VI lipoprotein IgE-like C-terminal domain-containing protein" evidence="1">
    <location>
        <begin position="29"/>
        <end position="148"/>
    </location>
</feature>